<dbReference type="AlphaFoldDB" id="A0A9W9NUD5"/>
<keyword evidence="2" id="KW-1185">Reference proteome</keyword>
<evidence type="ECO:0000313" key="1">
    <source>
        <dbReference type="EMBL" id="KAJ5226274.1"/>
    </source>
</evidence>
<dbReference type="EMBL" id="JAPQKS010000005">
    <property type="protein sequence ID" value="KAJ5226274.1"/>
    <property type="molecule type" value="Genomic_DNA"/>
</dbReference>
<proteinExistence type="predicted"/>
<comment type="caution">
    <text evidence="1">The sequence shown here is derived from an EMBL/GenBank/DDBJ whole genome shotgun (WGS) entry which is preliminary data.</text>
</comment>
<organism evidence="1 2">
    <name type="scientific">Penicillium chermesinum</name>
    <dbReference type="NCBI Taxonomy" id="63820"/>
    <lineage>
        <taxon>Eukaryota</taxon>
        <taxon>Fungi</taxon>
        <taxon>Dikarya</taxon>
        <taxon>Ascomycota</taxon>
        <taxon>Pezizomycotina</taxon>
        <taxon>Eurotiomycetes</taxon>
        <taxon>Eurotiomycetidae</taxon>
        <taxon>Eurotiales</taxon>
        <taxon>Aspergillaceae</taxon>
        <taxon>Penicillium</taxon>
    </lineage>
</organism>
<gene>
    <name evidence="1" type="ORF">N7468_007499</name>
</gene>
<dbReference type="RefSeq" id="XP_058329685.1">
    <property type="nucleotide sequence ID" value="XM_058476795.1"/>
</dbReference>
<evidence type="ECO:0000313" key="2">
    <source>
        <dbReference type="Proteomes" id="UP001150941"/>
    </source>
</evidence>
<dbReference type="GeneID" id="83204098"/>
<reference evidence="1" key="2">
    <citation type="journal article" date="2023" name="IMA Fungus">
        <title>Comparative genomic study of the Penicillium genus elucidates a diverse pangenome and 15 lateral gene transfer events.</title>
        <authorList>
            <person name="Petersen C."/>
            <person name="Sorensen T."/>
            <person name="Nielsen M.R."/>
            <person name="Sondergaard T.E."/>
            <person name="Sorensen J.L."/>
            <person name="Fitzpatrick D.A."/>
            <person name="Frisvad J.C."/>
            <person name="Nielsen K.L."/>
        </authorList>
    </citation>
    <scope>NUCLEOTIDE SEQUENCE</scope>
    <source>
        <strain evidence="1">IBT 19713</strain>
    </source>
</reference>
<dbReference type="Proteomes" id="UP001150941">
    <property type="component" value="Unassembled WGS sequence"/>
</dbReference>
<reference evidence="1" key="1">
    <citation type="submission" date="2022-11" db="EMBL/GenBank/DDBJ databases">
        <authorList>
            <person name="Petersen C."/>
        </authorList>
    </citation>
    <scope>NUCLEOTIDE SEQUENCE</scope>
    <source>
        <strain evidence="1">IBT 19713</strain>
    </source>
</reference>
<protein>
    <submittedName>
        <fullName evidence="1">Uncharacterized protein</fullName>
    </submittedName>
</protein>
<accession>A0A9W9NUD5</accession>
<sequence length="75" mass="8629">MQPTFQNFSLLRNRIDYFNPRLKNLVESASRADLMWLDHNPRSPNLVHSKSDRITKFQFQATTGTSISIADDSST</sequence>
<name>A0A9W9NUD5_9EURO</name>